<dbReference type="AlphaFoldDB" id="A0A158E6U5"/>
<dbReference type="STRING" id="1777141.AWB80_08397"/>
<dbReference type="EMBL" id="FCOE02000085">
    <property type="protein sequence ID" value="SAL02602.1"/>
    <property type="molecule type" value="Genomic_DNA"/>
</dbReference>
<accession>A0A158E6U5</accession>
<evidence type="ECO:0000313" key="1">
    <source>
        <dbReference type="EMBL" id="SAL02602.1"/>
    </source>
</evidence>
<reference evidence="1" key="1">
    <citation type="submission" date="2016-01" db="EMBL/GenBank/DDBJ databases">
        <authorList>
            <person name="Peeters C."/>
        </authorList>
    </citation>
    <scope>NUCLEOTIDE SEQUENCE [LARGE SCALE GENOMIC DNA]</scope>
    <source>
        <strain evidence="1">LMG 29323</strain>
    </source>
</reference>
<dbReference type="RefSeq" id="WP_061180538.1">
    <property type="nucleotide sequence ID" value="NZ_FCOE02000085.1"/>
</dbReference>
<name>A0A158E6U5_9BURK</name>
<organism evidence="1 2">
    <name type="scientific">Caballeronia pedi</name>
    <dbReference type="NCBI Taxonomy" id="1777141"/>
    <lineage>
        <taxon>Bacteria</taxon>
        <taxon>Pseudomonadati</taxon>
        <taxon>Pseudomonadota</taxon>
        <taxon>Betaproteobacteria</taxon>
        <taxon>Burkholderiales</taxon>
        <taxon>Burkholderiaceae</taxon>
        <taxon>Caballeronia</taxon>
    </lineage>
</organism>
<dbReference type="OrthoDB" id="8781587at2"/>
<protein>
    <submittedName>
        <fullName evidence="1">Uncharacterized protein</fullName>
    </submittedName>
</protein>
<keyword evidence="2" id="KW-1185">Reference proteome</keyword>
<comment type="caution">
    <text evidence="1">The sequence shown here is derived from an EMBL/GenBank/DDBJ whole genome shotgun (WGS) entry which is preliminary data.</text>
</comment>
<gene>
    <name evidence="1" type="ORF">AWB80_08397</name>
</gene>
<dbReference type="Proteomes" id="UP000054911">
    <property type="component" value="Unassembled WGS sequence"/>
</dbReference>
<evidence type="ECO:0000313" key="2">
    <source>
        <dbReference type="Proteomes" id="UP000054911"/>
    </source>
</evidence>
<proteinExistence type="predicted"/>
<sequence length="80" mass="9013">MFEKILKGESPAKVFRELIEADPSIGKIQLGELFNDEFVDLTGEAQQLIWHWKGPGKSQGLDDADLDALLRQQLRNAGYL</sequence>